<evidence type="ECO:0000313" key="2">
    <source>
        <dbReference type="Proteomes" id="UP000692954"/>
    </source>
</evidence>
<protein>
    <submittedName>
        <fullName evidence="1">Uncharacterized protein</fullName>
    </submittedName>
</protein>
<dbReference type="AlphaFoldDB" id="A0A8S1RQE5"/>
<accession>A0A8S1RQE5</accession>
<reference evidence="1" key="1">
    <citation type="submission" date="2021-01" db="EMBL/GenBank/DDBJ databases">
        <authorList>
            <consortium name="Genoscope - CEA"/>
            <person name="William W."/>
        </authorList>
    </citation>
    <scope>NUCLEOTIDE SEQUENCE</scope>
</reference>
<comment type="caution">
    <text evidence="1">The sequence shown here is derived from an EMBL/GenBank/DDBJ whole genome shotgun (WGS) entry which is preliminary data.</text>
</comment>
<dbReference type="Proteomes" id="UP000692954">
    <property type="component" value="Unassembled WGS sequence"/>
</dbReference>
<gene>
    <name evidence="1" type="ORF">PSON_ATCC_30995.1.T2240012</name>
</gene>
<sequence>MIFLLIYVINISAQTISQLQFSLYPTEEELYQNYLEGFLPSSQLMCKIDHQVPNVQIINQSEEISITKGDQFISMSSNNTHFFTLSNKNTGRMYEWKNQNIQQVGSNVTINSSFNCFNINLSQYFSILIDCYSNNEFLLIQLIDKQQQIAYQKQSSIPTSTKIQTIYMPNILRNIQYFRYSQLFQNLGSLNQYQFADFDIPITISPNIYAITNQEIFQLSISSDSTFNNKYRFTSTGMNNFTIINAFYNFLSYSQCDQIKLLYIQKYSNLSDYKIAQFLGCEGQIIKVMDFCPVNSCQSIQKILQNTQFMIYISTNVRVIMQKSEGDRFFFYHINQNNSLFYFNDDNELQVKKNYQFYFNLIRIFLFIKFHYHLST</sequence>
<keyword evidence="2" id="KW-1185">Reference proteome</keyword>
<evidence type="ECO:0000313" key="1">
    <source>
        <dbReference type="EMBL" id="CAD8129460.1"/>
    </source>
</evidence>
<organism evidence="1 2">
    <name type="scientific">Paramecium sonneborni</name>
    <dbReference type="NCBI Taxonomy" id="65129"/>
    <lineage>
        <taxon>Eukaryota</taxon>
        <taxon>Sar</taxon>
        <taxon>Alveolata</taxon>
        <taxon>Ciliophora</taxon>
        <taxon>Intramacronucleata</taxon>
        <taxon>Oligohymenophorea</taxon>
        <taxon>Peniculida</taxon>
        <taxon>Parameciidae</taxon>
        <taxon>Paramecium</taxon>
    </lineage>
</organism>
<dbReference type="EMBL" id="CAJJDN010000224">
    <property type="protein sequence ID" value="CAD8129460.1"/>
    <property type="molecule type" value="Genomic_DNA"/>
</dbReference>
<proteinExistence type="predicted"/>
<dbReference type="OrthoDB" id="312234at2759"/>
<name>A0A8S1RQE5_9CILI</name>